<feature type="region of interest" description="Disordered" evidence="1">
    <location>
        <begin position="26"/>
        <end position="54"/>
    </location>
</feature>
<accession>A0A975K6Z9</accession>
<proteinExistence type="predicted"/>
<protein>
    <submittedName>
        <fullName evidence="3">Penicillin-binding protein activator LpoB</fullName>
    </submittedName>
</protein>
<evidence type="ECO:0000313" key="4">
    <source>
        <dbReference type="Proteomes" id="UP000681425"/>
    </source>
</evidence>
<dbReference type="Proteomes" id="UP000681425">
    <property type="component" value="Chromosome"/>
</dbReference>
<feature type="chain" id="PRO_5038090233" evidence="2">
    <location>
        <begin position="23"/>
        <end position="269"/>
    </location>
</feature>
<evidence type="ECO:0000256" key="2">
    <source>
        <dbReference type="SAM" id="SignalP"/>
    </source>
</evidence>
<dbReference type="InterPro" id="IPR005534">
    <property type="entry name" value="Curli_assmbl/transp-comp_CsgG"/>
</dbReference>
<dbReference type="GO" id="GO:0030288">
    <property type="term" value="C:outer membrane-bounded periplasmic space"/>
    <property type="evidence" value="ECO:0007669"/>
    <property type="project" value="InterPro"/>
</dbReference>
<dbReference type="Pfam" id="PF03783">
    <property type="entry name" value="CsgG"/>
    <property type="match status" value="1"/>
</dbReference>
<dbReference type="AlphaFoldDB" id="A0A975K6Z9"/>
<sequence length="269" mass="27703">MKKLVSTLAAAAMVATPVIAEAAVTSASGKTNKDGTTKGASSGRRDQEKGQRDIPRCTRRLGTVAIVEPDNQWWRELNLGSPEVILKIFVQQSGCFGLVNRGRSMASRNLERAMADSGELQAGSNLGKGQVKAADYFLQPDIVSSNRNSGGNAVGAVLGGFLGRSTFGALAGGISVKKSEANVTLSIVNARTTEEEAMTEGYARKSDLSFGAGGGAGWWGGFAGAGGGGYQNTDIGQVIVLAYLDAYTKLVSQLGGLPENAAAAAPTAK</sequence>
<feature type="compositionally biased region" description="Basic and acidic residues" evidence="1">
    <location>
        <begin position="43"/>
        <end position="54"/>
    </location>
</feature>
<dbReference type="OrthoDB" id="7201328at2"/>
<feature type="signal peptide" evidence="2">
    <location>
        <begin position="1"/>
        <end position="22"/>
    </location>
</feature>
<reference evidence="3" key="1">
    <citation type="submission" date="2021-04" db="EMBL/GenBank/DDBJ databases">
        <title>Isolation of p-tert-butylphenol degrading bacteria Sphingobium phenoxybenzoativorans Tas13 from active sludge.</title>
        <authorList>
            <person name="Li Y."/>
        </authorList>
    </citation>
    <scope>NUCLEOTIDE SEQUENCE</scope>
    <source>
        <strain evidence="3">Tas13</strain>
    </source>
</reference>
<name>A0A975K6Z9_9SPHN</name>
<gene>
    <name evidence="3" type="ORF">KFK14_00140</name>
</gene>
<dbReference type="EMBL" id="CP073910">
    <property type="protein sequence ID" value="QUT05963.1"/>
    <property type="molecule type" value="Genomic_DNA"/>
</dbReference>
<organism evidence="3 4">
    <name type="scientific">Sphingobium phenoxybenzoativorans</name>
    <dbReference type="NCBI Taxonomy" id="1592790"/>
    <lineage>
        <taxon>Bacteria</taxon>
        <taxon>Pseudomonadati</taxon>
        <taxon>Pseudomonadota</taxon>
        <taxon>Alphaproteobacteria</taxon>
        <taxon>Sphingomonadales</taxon>
        <taxon>Sphingomonadaceae</taxon>
        <taxon>Sphingobium</taxon>
    </lineage>
</organism>
<evidence type="ECO:0000256" key="1">
    <source>
        <dbReference type="SAM" id="MobiDB-lite"/>
    </source>
</evidence>
<dbReference type="KEGG" id="spph:KFK14_00140"/>
<dbReference type="RefSeq" id="WP_070156891.1">
    <property type="nucleotide sequence ID" value="NZ_CP073910.1"/>
</dbReference>
<keyword evidence="4" id="KW-1185">Reference proteome</keyword>
<keyword evidence="2" id="KW-0732">Signal</keyword>
<evidence type="ECO:0000313" key="3">
    <source>
        <dbReference type="EMBL" id="QUT05963.1"/>
    </source>
</evidence>